<protein>
    <submittedName>
        <fullName evidence="5">Crp/Fnr family transcriptional regulator</fullName>
    </submittedName>
</protein>
<feature type="domain" description="Cyclic nucleotide-binding" evidence="4">
    <location>
        <begin position="76"/>
        <end position="124"/>
    </location>
</feature>
<dbReference type="SUPFAM" id="SSF46785">
    <property type="entry name" value="Winged helix' DNA-binding domain"/>
    <property type="match status" value="1"/>
</dbReference>
<dbReference type="Pfam" id="PF00027">
    <property type="entry name" value="cNMP_binding"/>
    <property type="match status" value="1"/>
</dbReference>
<reference evidence="5" key="2">
    <citation type="submission" date="2021-04" db="EMBL/GenBank/DDBJ databases">
        <authorList>
            <person name="Gilroy R."/>
        </authorList>
    </citation>
    <scope>NUCLEOTIDE SEQUENCE</scope>
    <source>
        <strain evidence="5">CHK186-1790</strain>
    </source>
</reference>
<evidence type="ECO:0000313" key="5">
    <source>
        <dbReference type="EMBL" id="HJC41938.1"/>
    </source>
</evidence>
<dbReference type="InterPro" id="IPR036390">
    <property type="entry name" value="WH_DNA-bd_sf"/>
</dbReference>
<dbReference type="InterPro" id="IPR000595">
    <property type="entry name" value="cNMP-bd_dom"/>
</dbReference>
<accession>A0A9D2SZW2</accession>
<reference evidence="5" key="1">
    <citation type="journal article" date="2021" name="PeerJ">
        <title>Extensive microbial diversity within the chicken gut microbiome revealed by metagenomics and culture.</title>
        <authorList>
            <person name="Gilroy R."/>
            <person name="Ravi A."/>
            <person name="Getino M."/>
            <person name="Pursley I."/>
            <person name="Horton D.L."/>
            <person name="Alikhan N.F."/>
            <person name="Baker D."/>
            <person name="Gharbi K."/>
            <person name="Hall N."/>
            <person name="Watson M."/>
            <person name="Adriaenssens E.M."/>
            <person name="Foster-Nyarko E."/>
            <person name="Jarju S."/>
            <person name="Secka A."/>
            <person name="Antonio M."/>
            <person name="Oren A."/>
            <person name="Chaudhuri R.R."/>
            <person name="La Ragione R."/>
            <person name="Hildebrand F."/>
            <person name="Pallen M.J."/>
        </authorList>
    </citation>
    <scope>NUCLEOTIDE SEQUENCE</scope>
    <source>
        <strain evidence="5">CHK186-1790</strain>
    </source>
</reference>
<dbReference type="PANTHER" id="PTHR24567:SF26">
    <property type="entry name" value="REGULATORY PROTEIN YEIL"/>
    <property type="match status" value="1"/>
</dbReference>
<sequence>MGYNQKVFQIRQNGGGSVAKGWSREELALLGRTPLFQGAEAEVVRRAAEDPACRRETFGREAVIYSPERFQRCLGVLLQGRARVTKGPLVVSVLEPGALFGAAALFHRRARYETTITALGSCAVAFFPEEQVIGLLSGDRTLCANYIRYLSERIHFLSRKLESLTAPGPAEKLSRCLLESAGAEGTFSCSATELSRRLDMSRASLYRAFQTLEEAGAIRREGKTIVILDRRVLEHQNGGTI</sequence>
<keyword evidence="3" id="KW-0804">Transcription</keyword>
<dbReference type="InterPro" id="IPR014710">
    <property type="entry name" value="RmlC-like_jellyroll"/>
</dbReference>
<evidence type="ECO:0000313" key="6">
    <source>
        <dbReference type="Proteomes" id="UP000823882"/>
    </source>
</evidence>
<dbReference type="GO" id="GO:0003700">
    <property type="term" value="F:DNA-binding transcription factor activity"/>
    <property type="evidence" value="ECO:0007669"/>
    <property type="project" value="TreeGrafter"/>
</dbReference>
<evidence type="ECO:0000256" key="3">
    <source>
        <dbReference type="ARBA" id="ARBA00023163"/>
    </source>
</evidence>
<dbReference type="InterPro" id="IPR018490">
    <property type="entry name" value="cNMP-bd_dom_sf"/>
</dbReference>
<dbReference type="CDD" id="cd00038">
    <property type="entry name" value="CAP_ED"/>
    <property type="match status" value="1"/>
</dbReference>
<dbReference type="Pfam" id="PF13545">
    <property type="entry name" value="HTH_Crp_2"/>
    <property type="match status" value="1"/>
</dbReference>
<name>A0A9D2SZW2_9FIRM</name>
<dbReference type="AlphaFoldDB" id="A0A9D2SZW2"/>
<dbReference type="GO" id="GO:0003677">
    <property type="term" value="F:DNA binding"/>
    <property type="evidence" value="ECO:0007669"/>
    <property type="project" value="UniProtKB-KW"/>
</dbReference>
<evidence type="ECO:0000256" key="1">
    <source>
        <dbReference type="ARBA" id="ARBA00023015"/>
    </source>
</evidence>
<dbReference type="PROSITE" id="PS50042">
    <property type="entry name" value="CNMP_BINDING_3"/>
    <property type="match status" value="1"/>
</dbReference>
<dbReference type="EMBL" id="DWWJ01000192">
    <property type="protein sequence ID" value="HJC41938.1"/>
    <property type="molecule type" value="Genomic_DNA"/>
</dbReference>
<keyword evidence="1" id="KW-0805">Transcription regulation</keyword>
<evidence type="ECO:0000256" key="2">
    <source>
        <dbReference type="ARBA" id="ARBA00023125"/>
    </source>
</evidence>
<dbReference type="GO" id="GO:0005829">
    <property type="term" value="C:cytosol"/>
    <property type="evidence" value="ECO:0007669"/>
    <property type="project" value="TreeGrafter"/>
</dbReference>
<dbReference type="PANTHER" id="PTHR24567">
    <property type="entry name" value="CRP FAMILY TRANSCRIPTIONAL REGULATORY PROTEIN"/>
    <property type="match status" value="1"/>
</dbReference>
<dbReference type="InterPro" id="IPR050397">
    <property type="entry name" value="Env_Response_Regulators"/>
</dbReference>
<dbReference type="Proteomes" id="UP000823882">
    <property type="component" value="Unassembled WGS sequence"/>
</dbReference>
<dbReference type="Gene3D" id="2.60.120.10">
    <property type="entry name" value="Jelly Rolls"/>
    <property type="match status" value="1"/>
</dbReference>
<proteinExistence type="predicted"/>
<keyword evidence="2" id="KW-0238">DNA-binding</keyword>
<evidence type="ECO:0000259" key="4">
    <source>
        <dbReference type="PROSITE" id="PS50042"/>
    </source>
</evidence>
<comment type="caution">
    <text evidence="5">The sequence shown here is derived from an EMBL/GenBank/DDBJ whole genome shotgun (WGS) entry which is preliminary data.</text>
</comment>
<gene>
    <name evidence="5" type="ORF">H9701_10370</name>
</gene>
<organism evidence="5 6">
    <name type="scientific">Candidatus Intestinimonas pullistercoris</name>
    <dbReference type="NCBI Taxonomy" id="2838623"/>
    <lineage>
        <taxon>Bacteria</taxon>
        <taxon>Bacillati</taxon>
        <taxon>Bacillota</taxon>
        <taxon>Clostridia</taxon>
        <taxon>Eubacteriales</taxon>
        <taxon>Intestinimonas</taxon>
    </lineage>
</organism>
<dbReference type="InterPro" id="IPR012318">
    <property type="entry name" value="HTH_CRP"/>
</dbReference>
<dbReference type="SUPFAM" id="SSF51206">
    <property type="entry name" value="cAMP-binding domain-like"/>
    <property type="match status" value="1"/>
</dbReference>